<evidence type="ECO:0000313" key="3">
    <source>
        <dbReference type="Proteomes" id="UP000462212"/>
    </source>
</evidence>
<feature type="compositionally biased region" description="Basic residues" evidence="1">
    <location>
        <begin position="22"/>
        <end position="32"/>
    </location>
</feature>
<evidence type="ECO:0000313" key="2">
    <source>
        <dbReference type="EMBL" id="TVY36645.1"/>
    </source>
</evidence>
<feature type="region of interest" description="Disordered" evidence="1">
    <location>
        <begin position="1"/>
        <end position="49"/>
    </location>
</feature>
<evidence type="ECO:0008006" key="4">
    <source>
        <dbReference type="Google" id="ProtNLM"/>
    </source>
</evidence>
<name>A0A8H8U7E2_9HELO</name>
<reference evidence="2 3" key="1">
    <citation type="submission" date="2018-05" db="EMBL/GenBank/DDBJ databases">
        <title>Genome sequencing and assembly of the regulated plant pathogen Lachnellula willkommii and related sister species for the development of diagnostic species identification markers.</title>
        <authorList>
            <person name="Giroux E."/>
            <person name="Bilodeau G."/>
        </authorList>
    </citation>
    <scope>NUCLEOTIDE SEQUENCE [LARGE SCALE GENOMIC DNA]</scope>
    <source>
        <strain evidence="2 3">CBS 197.66</strain>
    </source>
</reference>
<accession>A0A8H8U7E2</accession>
<proteinExistence type="predicted"/>
<gene>
    <name evidence="2" type="ORF">LSUB1_G005935</name>
</gene>
<feature type="region of interest" description="Disordered" evidence="1">
    <location>
        <begin position="419"/>
        <end position="438"/>
    </location>
</feature>
<keyword evidence="3" id="KW-1185">Reference proteome</keyword>
<dbReference type="AlphaFoldDB" id="A0A8H8U7E2"/>
<evidence type="ECO:0000256" key="1">
    <source>
        <dbReference type="SAM" id="MobiDB-lite"/>
    </source>
</evidence>
<dbReference type="InterPro" id="IPR021858">
    <property type="entry name" value="Fun_TF"/>
</dbReference>
<sequence>MSTEAVVESQRRFKASVPVALGRRKPRRKPKAGSKEDEEPTANMPRQLAAKAVAPYSPRSELEDSYLRFLIYHSSDVTVVCVRTLTCVGPRFEWYPLAVRDDAFFHSLMASTSSHASYLQQHKVPHDYFYHRGVAIRLLNERLARGDHDLGTINTAFGNRPKTAKTHIMGLLQLIGASGGMESLKSDLKTLRHITDLAGAITLSAKPILEPSINISDFETYFGQPSANTISYAQTFRTRLYNFTNSHLSNIAATVLWGLRNITKLRDDFHDGTASPDTELSTDVQFTDRVEVLERLVHQLWYVEDAQNEQHAVFRTFGWTCLIYIYTILRELPKELAINTMVAGRIKSTLESRMELNVLLATFNDLFLWEMFVCGRVAYGRDKTFFASKATKILISRKLEHQEGILSAAEAFLWPERHVSSTPSSGVGNGHDHEMTDE</sequence>
<dbReference type="PANTHER" id="PTHR37540">
    <property type="entry name" value="TRANSCRIPTION FACTOR (ACR-2), PUTATIVE-RELATED-RELATED"/>
    <property type="match status" value="1"/>
</dbReference>
<dbReference type="Proteomes" id="UP000462212">
    <property type="component" value="Unassembled WGS sequence"/>
</dbReference>
<dbReference type="PANTHER" id="PTHR37540:SF5">
    <property type="entry name" value="TRANSCRIPTION FACTOR DOMAIN-CONTAINING PROTEIN"/>
    <property type="match status" value="1"/>
</dbReference>
<organism evidence="2 3">
    <name type="scientific">Lachnellula subtilissima</name>
    <dbReference type="NCBI Taxonomy" id="602034"/>
    <lineage>
        <taxon>Eukaryota</taxon>
        <taxon>Fungi</taxon>
        <taxon>Dikarya</taxon>
        <taxon>Ascomycota</taxon>
        <taxon>Pezizomycotina</taxon>
        <taxon>Leotiomycetes</taxon>
        <taxon>Helotiales</taxon>
        <taxon>Lachnaceae</taxon>
        <taxon>Lachnellula</taxon>
    </lineage>
</organism>
<protein>
    <recommendedName>
        <fullName evidence="4">Tachykinin family protein</fullName>
    </recommendedName>
</protein>
<dbReference type="OrthoDB" id="4158087at2759"/>
<dbReference type="Pfam" id="PF11951">
    <property type="entry name" value="Fungal_trans_2"/>
    <property type="match status" value="1"/>
</dbReference>
<dbReference type="EMBL" id="QGMJ01000411">
    <property type="protein sequence ID" value="TVY36645.1"/>
    <property type="molecule type" value="Genomic_DNA"/>
</dbReference>
<comment type="caution">
    <text evidence="2">The sequence shown here is derived from an EMBL/GenBank/DDBJ whole genome shotgun (WGS) entry which is preliminary data.</text>
</comment>